<sequence>MGALHRRKEGRSMKWLLSTSLVLWLLSPLAMATESGPEQVVRDITDRMLVLLKEQRALYHSDPETLYRALDELLTPVVAFDAIASSVVSAKYNRDATPEQMQRFEGVFKRSLVEFYGKAISQFDDSQFNITIVVKPVDPGKLDKRRVPVDMDVTTANGTLIPLTYTMFQDDNGNWKMRNVIVNGINIGKLFRTQFDQAMQDNNKNLQYVIDNWGAILSQSNELQSS</sequence>
<evidence type="ECO:0000256" key="1">
    <source>
        <dbReference type="SAM" id="SignalP"/>
    </source>
</evidence>
<evidence type="ECO:0000313" key="3">
    <source>
        <dbReference type="Proteomes" id="UP000280792"/>
    </source>
</evidence>
<evidence type="ECO:0000313" key="2">
    <source>
        <dbReference type="EMBL" id="RRJ83729.1"/>
    </source>
</evidence>
<dbReference type="PANTHER" id="PTHR36573:SF1">
    <property type="entry name" value="INTERMEMBRANE PHOSPHOLIPID TRANSPORT SYSTEM BINDING PROTEIN MLAC"/>
    <property type="match status" value="1"/>
</dbReference>
<dbReference type="PANTHER" id="PTHR36573">
    <property type="entry name" value="INTERMEMBRANE PHOSPHOLIPID TRANSPORT SYSTEM BINDING PROTEIN MLAC"/>
    <property type="match status" value="1"/>
</dbReference>
<dbReference type="Pfam" id="PF05494">
    <property type="entry name" value="MlaC"/>
    <property type="match status" value="1"/>
</dbReference>
<dbReference type="Gene3D" id="3.10.450.710">
    <property type="entry name" value="Tgt2/MlaC"/>
    <property type="match status" value="1"/>
</dbReference>
<feature type="signal peptide" evidence="1">
    <location>
        <begin position="1"/>
        <end position="32"/>
    </location>
</feature>
<organism evidence="2 3">
    <name type="scientific">Aestuariirhabdus litorea</name>
    <dbReference type="NCBI Taxonomy" id="2528527"/>
    <lineage>
        <taxon>Bacteria</taxon>
        <taxon>Pseudomonadati</taxon>
        <taxon>Pseudomonadota</taxon>
        <taxon>Gammaproteobacteria</taxon>
        <taxon>Oceanospirillales</taxon>
        <taxon>Aestuariirhabdaceae</taxon>
        <taxon>Aestuariirhabdus</taxon>
    </lineage>
</organism>
<dbReference type="InterPro" id="IPR042245">
    <property type="entry name" value="Tgt2/MlaC_sf"/>
</dbReference>
<keyword evidence="1" id="KW-0732">Signal</keyword>
<keyword evidence="3" id="KW-1185">Reference proteome</keyword>
<gene>
    <name evidence="2" type="ORF">D0544_00990</name>
</gene>
<reference evidence="2 3" key="1">
    <citation type="submission" date="2018-08" db="EMBL/GenBank/DDBJ databases">
        <authorList>
            <person name="Khan S.A."/>
        </authorList>
    </citation>
    <scope>NUCLEOTIDE SEQUENCE [LARGE SCALE GENOMIC DNA]</scope>
    <source>
        <strain evidence="2 3">GTF-13</strain>
    </source>
</reference>
<dbReference type="Proteomes" id="UP000280792">
    <property type="component" value="Unassembled WGS sequence"/>
</dbReference>
<dbReference type="PIRSF" id="PIRSF004649">
    <property type="entry name" value="MlaC"/>
    <property type="match status" value="1"/>
</dbReference>
<comment type="caution">
    <text evidence="2">The sequence shown here is derived from an EMBL/GenBank/DDBJ whole genome shotgun (WGS) entry which is preliminary data.</text>
</comment>
<proteinExistence type="predicted"/>
<accession>A0A3P3VQ69</accession>
<dbReference type="AlphaFoldDB" id="A0A3P3VQ69"/>
<name>A0A3P3VQ69_9GAMM</name>
<dbReference type="EMBL" id="QWEZ01000001">
    <property type="protein sequence ID" value="RRJ83729.1"/>
    <property type="molecule type" value="Genomic_DNA"/>
</dbReference>
<reference evidence="2 3" key="2">
    <citation type="submission" date="2018-12" db="EMBL/GenBank/DDBJ databases">
        <title>Simiduia agarivorans gen. nov., sp. nov., a marine, agarolytic bacterium isolated from shallow coastal water from Keelung, Taiwan.</title>
        <authorList>
            <person name="Shieh W.Y."/>
        </authorList>
    </citation>
    <scope>NUCLEOTIDE SEQUENCE [LARGE SCALE GENOMIC DNA]</scope>
    <source>
        <strain evidence="2 3">GTF-13</strain>
    </source>
</reference>
<dbReference type="InterPro" id="IPR008869">
    <property type="entry name" value="MlaC/ttg2D"/>
</dbReference>
<protein>
    <submittedName>
        <fullName evidence="2">Toluene tolerance protein</fullName>
    </submittedName>
</protein>
<feature type="chain" id="PRO_5018250450" evidence="1">
    <location>
        <begin position="33"/>
        <end position="226"/>
    </location>
</feature>